<sequence length="71" mass="8578">MAEKFHIGPKRVYEIWDNKERLQQGRDQVNSSQPEVDIKLGSQREDLWRDRDQENNLDKNKEEIDASYEKM</sequence>
<proteinExistence type="predicted"/>
<evidence type="ECO:0000313" key="3">
    <source>
        <dbReference type="Proteomes" id="UP000789901"/>
    </source>
</evidence>
<feature type="region of interest" description="Disordered" evidence="1">
    <location>
        <begin position="24"/>
        <end position="71"/>
    </location>
</feature>
<gene>
    <name evidence="2" type="ORF">GMARGA_LOCUS37445</name>
</gene>
<feature type="compositionally biased region" description="Basic and acidic residues" evidence="1">
    <location>
        <begin position="36"/>
        <end position="71"/>
    </location>
</feature>
<keyword evidence="3" id="KW-1185">Reference proteome</keyword>
<evidence type="ECO:0000313" key="2">
    <source>
        <dbReference type="EMBL" id="CAG8845077.1"/>
    </source>
</evidence>
<protein>
    <submittedName>
        <fullName evidence="2">11971_t:CDS:1</fullName>
    </submittedName>
</protein>
<dbReference type="EMBL" id="CAJVQB010078126">
    <property type="protein sequence ID" value="CAG8845077.1"/>
    <property type="molecule type" value="Genomic_DNA"/>
</dbReference>
<dbReference type="Proteomes" id="UP000789901">
    <property type="component" value="Unassembled WGS sequence"/>
</dbReference>
<feature type="non-terminal residue" evidence="2">
    <location>
        <position position="71"/>
    </location>
</feature>
<organism evidence="2 3">
    <name type="scientific">Gigaspora margarita</name>
    <dbReference type="NCBI Taxonomy" id="4874"/>
    <lineage>
        <taxon>Eukaryota</taxon>
        <taxon>Fungi</taxon>
        <taxon>Fungi incertae sedis</taxon>
        <taxon>Mucoromycota</taxon>
        <taxon>Glomeromycotina</taxon>
        <taxon>Glomeromycetes</taxon>
        <taxon>Diversisporales</taxon>
        <taxon>Gigasporaceae</taxon>
        <taxon>Gigaspora</taxon>
    </lineage>
</organism>
<feature type="compositionally biased region" description="Polar residues" evidence="1">
    <location>
        <begin position="25"/>
        <end position="34"/>
    </location>
</feature>
<reference evidence="2 3" key="1">
    <citation type="submission" date="2021-06" db="EMBL/GenBank/DDBJ databases">
        <authorList>
            <person name="Kallberg Y."/>
            <person name="Tangrot J."/>
            <person name="Rosling A."/>
        </authorList>
    </citation>
    <scope>NUCLEOTIDE SEQUENCE [LARGE SCALE GENOMIC DNA]</scope>
    <source>
        <strain evidence="2 3">120-4 pot B 10/14</strain>
    </source>
</reference>
<evidence type="ECO:0000256" key="1">
    <source>
        <dbReference type="SAM" id="MobiDB-lite"/>
    </source>
</evidence>
<name>A0ABN7X3E5_GIGMA</name>
<accession>A0ABN7X3E5</accession>
<comment type="caution">
    <text evidence="2">The sequence shown here is derived from an EMBL/GenBank/DDBJ whole genome shotgun (WGS) entry which is preliminary data.</text>
</comment>